<dbReference type="Proteomes" id="UP000296049">
    <property type="component" value="Unassembled WGS sequence"/>
</dbReference>
<organism evidence="2 3">
    <name type="scientific">Anas platyrhynchos</name>
    <name type="common">Mallard</name>
    <name type="synonym">Anas boschas</name>
    <dbReference type="NCBI Taxonomy" id="8839"/>
    <lineage>
        <taxon>Eukaryota</taxon>
        <taxon>Metazoa</taxon>
        <taxon>Chordata</taxon>
        <taxon>Craniata</taxon>
        <taxon>Vertebrata</taxon>
        <taxon>Euteleostomi</taxon>
        <taxon>Archelosauria</taxon>
        <taxon>Archosauria</taxon>
        <taxon>Dinosauria</taxon>
        <taxon>Saurischia</taxon>
        <taxon>Theropoda</taxon>
        <taxon>Coelurosauria</taxon>
        <taxon>Aves</taxon>
        <taxon>Neognathae</taxon>
        <taxon>Galloanserae</taxon>
        <taxon>Anseriformes</taxon>
        <taxon>Anatidae</taxon>
        <taxon>Anatinae</taxon>
        <taxon>Anas</taxon>
    </lineage>
</organism>
<protein>
    <submittedName>
        <fullName evidence="2">Uncharacterized protein</fullName>
    </submittedName>
</protein>
<name>R0LRR1_ANAPL</name>
<sequence>MTKRKSRGEHELCAGGCDHRGDGQNKTEDLCVHKGKAKLLYTQKKEGDKLPKGHSRKKSRAWDLPACIHQCPFSLQVKMRLYTPIHKPVTILAEEFLGVVEGNKSSPSTYQRTFAREGTERGSPAVEDSWALVGTGRELSVLVAVNNITSSSVTVSEVAHGWTPLGEMVFHQQTKMTIDFGGKYVGLKGEKQPAATCAPSTVDGIVCRKPTR</sequence>
<keyword evidence="3" id="KW-1185">Reference proteome</keyword>
<dbReference type="EMBL" id="KB742791">
    <property type="protein sequence ID" value="EOB04415.1"/>
    <property type="molecule type" value="Genomic_DNA"/>
</dbReference>
<reference evidence="3" key="1">
    <citation type="journal article" date="2013" name="Nat. Genet.">
        <title>The duck genome and transcriptome provide insight into an avian influenza virus reservoir species.</title>
        <authorList>
            <person name="Huang Y."/>
            <person name="Li Y."/>
            <person name="Burt D.W."/>
            <person name="Chen H."/>
            <person name="Zhang Y."/>
            <person name="Qian W."/>
            <person name="Kim H."/>
            <person name="Gan S."/>
            <person name="Zhao Y."/>
            <person name="Li J."/>
            <person name="Yi K."/>
            <person name="Feng H."/>
            <person name="Zhu P."/>
            <person name="Li B."/>
            <person name="Liu Q."/>
            <person name="Fairley S."/>
            <person name="Magor K.E."/>
            <person name="Du Z."/>
            <person name="Hu X."/>
            <person name="Goodman L."/>
            <person name="Tafer H."/>
            <person name="Vignal A."/>
            <person name="Lee T."/>
            <person name="Kim K.W."/>
            <person name="Sheng Z."/>
            <person name="An Y."/>
            <person name="Searle S."/>
            <person name="Herrero J."/>
            <person name="Groenen M.A."/>
            <person name="Crooijmans R.P."/>
            <person name="Faraut T."/>
            <person name="Cai Q."/>
            <person name="Webster R.G."/>
            <person name="Aldridge J.R."/>
            <person name="Warren W.C."/>
            <person name="Bartschat S."/>
            <person name="Kehr S."/>
            <person name="Marz M."/>
            <person name="Stadler P.F."/>
            <person name="Smith J."/>
            <person name="Kraus R.H."/>
            <person name="Zhao Y."/>
            <person name="Ren L."/>
            <person name="Fei J."/>
            <person name="Morisson M."/>
            <person name="Kaiser P."/>
            <person name="Griffin D.K."/>
            <person name="Rao M."/>
            <person name="Pitel F."/>
            <person name="Wang J."/>
            <person name="Li N."/>
        </authorList>
    </citation>
    <scope>NUCLEOTIDE SEQUENCE [LARGE SCALE GENOMIC DNA]</scope>
</reference>
<dbReference type="AlphaFoldDB" id="R0LRR1"/>
<accession>R0LRR1</accession>
<gene>
    <name evidence="2" type="ORF">Anapl_08171</name>
</gene>
<evidence type="ECO:0000313" key="3">
    <source>
        <dbReference type="Proteomes" id="UP000296049"/>
    </source>
</evidence>
<evidence type="ECO:0000256" key="1">
    <source>
        <dbReference type="SAM" id="MobiDB-lite"/>
    </source>
</evidence>
<evidence type="ECO:0000313" key="2">
    <source>
        <dbReference type="EMBL" id="EOB04415.1"/>
    </source>
</evidence>
<feature type="compositionally biased region" description="Basic and acidic residues" evidence="1">
    <location>
        <begin position="8"/>
        <end position="24"/>
    </location>
</feature>
<feature type="region of interest" description="Disordered" evidence="1">
    <location>
        <begin position="1"/>
        <end position="24"/>
    </location>
</feature>
<proteinExistence type="predicted"/>